<dbReference type="AlphaFoldDB" id="A0A8K0WVR7"/>
<feature type="region of interest" description="Disordered" evidence="2">
    <location>
        <begin position="286"/>
        <end position="365"/>
    </location>
</feature>
<accession>A0A8K0WVR7</accession>
<dbReference type="PANTHER" id="PTHR46588:SF1">
    <property type="entry name" value="SERINE_THREONINE_TYROSINE-INTERACTING PROTEIN"/>
    <property type="match status" value="1"/>
</dbReference>
<dbReference type="Pfam" id="PF00782">
    <property type="entry name" value="DSPc"/>
    <property type="match status" value="1"/>
</dbReference>
<evidence type="ECO:0000313" key="5">
    <source>
        <dbReference type="Proteomes" id="UP000813444"/>
    </source>
</evidence>
<evidence type="ECO:0000256" key="1">
    <source>
        <dbReference type="ARBA" id="ARBA00009649"/>
    </source>
</evidence>
<dbReference type="GO" id="GO:0005654">
    <property type="term" value="C:nucleoplasm"/>
    <property type="evidence" value="ECO:0007669"/>
    <property type="project" value="TreeGrafter"/>
</dbReference>
<dbReference type="InterPro" id="IPR029021">
    <property type="entry name" value="Prot-tyrosine_phosphatase-like"/>
</dbReference>
<organism evidence="4 5">
    <name type="scientific">Stachybotrys elegans</name>
    <dbReference type="NCBI Taxonomy" id="80388"/>
    <lineage>
        <taxon>Eukaryota</taxon>
        <taxon>Fungi</taxon>
        <taxon>Dikarya</taxon>
        <taxon>Ascomycota</taxon>
        <taxon>Pezizomycotina</taxon>
        <taxon>Sordariomycetes</taxon>
        <taxon>Hypocreomycetidae</taxon>
        <taxon>Hypocreales</taxon>
        <taxon>Stachybotryaceae</taxon>
        <taxon>Stachybotrys</taxon>
    </lineage>
</organism>
<proteinExistence type="inferred from homology"/>
<comment type="caution">
    <text evidence="4">The sequence shown here is derived from an EMBL/GenBank/DDBJ whole genome shotgun (WGS) entry which is preliminary data.</text>
</comment>
<keyword evidence="5" id="KW-1185">Reference proteome</keyword>
<dbReference type="SMART" id="SM00195">
    <property type="entry name" value="DSPc"/>
    <property type="match status" value="1"/>
</dbReference>
<evidence type="ECO:0000256" key="2">
    <source>
        <dbReference type="SAM" id="MobiDB-lite"/>
    </source>
</evidence>
<name>A0A8K0WVR7_9HYPO</name>
<dbReference type="GO" id="GO:0062026">
    <property type="term" value="P:negative regulation of SCF-dependent proteasomal ubiquitin-dependent catabolic process"/>
    <property type="evidence" value="ECO:0007669"/>
    <property type="project" value="TreeGrafter"/>
</dbReference>
<evidence type="ECO:0000313" key="4">
    <source>
        <dbReference type="EMBL" id="KAH7324740.1"/>
    </source>
</evidence>
<dbReference type="InterPro" id="IPR052449">
    <property type="entry name" value="STYX-Interacting_Phosphatase"/>
</dbReference>
<dbReference type="InterPro" id="IPR000340">
    <property type="entry name" value="Dual-sp_phosphatase_cat-dom"/>
</dbReference>
<dbReference type="Proteomes" id="UP000813444">
    <property type="component" value="Unassembled WGS sequence"/>
</dbReference>
<comment type="similarity">
    <text evidence="1">Belongs to the protein-tyrosine phosphatase family. Non-receptor class subfamily.</text>
</comment>
<dbReference type="GO" id="GO:0140096">
    <property type="term" value="F:catalytic activity, acting on a protein"/>
    <property type="evidence" value="ECO:0007669"/>
    <property type="project" value="UniProtKB-ARBA"/>
</dbReference>
<evidence type="ECO:0000259" key="3">
    <source>
        <dbReference type="PROSITE" id="PS50056"/>
    </source>
</evidence>
<dbReference type="GO" id="GO:0070372">
    <property type="term" value="P:regulation of ERK1 and ERK2 cascade"/>
    <property type="evidence" value="ECO:0007669"/>
    <property type="project" value="TreeGrafter"/>
</dbReference>
<dbReference type="SUPFAM" id="SSF52799">
    <property type="entry name" value="(Phosphotyrosine protein) phosphatases II"/>
    <property type="match status" value="1"/>
</dbReference>
<gene>
    <name evidence="4" type="ORF">B0I35DRAFT_406512</name>
</gene>
<dbReference type="OrthoDB" id="10252009at2759"/>
<dbReference type="InterPro" id="IPR000387">
    <property type="entry name" value="Tyr_Pase_dom"/>
</dbReference>
<dbReference type="EMBL" id="JAGPNK010000003">
    <property type="protein sequence ID" value="KAH7324740.1"/>
    <property type="molecule type" value="Genomic_DNA"/>
</dbReference>
<dbReference type="CDD" id="cd14498">
    <property type="entry name" value="DSP"/>
    <property type="match status" value="1"/>
</dbReference>
<dbReference type="GO" id="GO:0005737">
    <property type="term" value="C:cytoplasm"/>
    <property type="evidence" value="ECO:0007669"/>
    <property type="project" value="TreeGrafter"/>
</dbReference>
<feature type="domain" description="Tyrosine specific protein phosphatases" evidence="3">
    <location>
        <begin position="171"/>
        <end position="255"/>
    </location>
</feature>
<dbReference type="InterPro" id="IPR020422">
    <property type="entry name" value="TYR_PHOSPHATASE_DUAL_dom"/>
</dbReference>
<feature type="compositionally biased region" description="Polar residues" evidence="2">
    <location>
        <begin position="293"/>
        <end position="303"/>
    </location>
</feature>
<reference evidence="4" key="1">
    <citation type="journal article" date="2021" name="Nat. Commun.">
        <title>Genetic determinants of endophytism in the Arabidopsis root mycobiome.</title>
        <authorList>
            <person name="Mesny F."/>
            <person name="Miyauchi S."/>
            <person name="Thiergart T."/>
            <person name="Pickel B."/>
            <person name="Atanasova L."/>
            <person name="Karlsson M."/>
            <person name="Huettel B."/>
            <person name="Barry K.W."/>
            <person name="Haridas S."/>
            <person name="Chen C."/>
            <person name="Bauer D."/>
            <person name="Andreopoulos W."/>
            <person name="Pangilinan J."/>
            <person name="LaButti K."/>
            <person name="Riley R."/>
            <person name="Lipzen A."/>
            <person name="Clum A."/>
            <person name="Drula E."/>
            <person name="Henrissat B."/>
            <person name="Kohler A."/>
            <person name="Grigoriev I.V."/>
            <person name="Martin F.M."/>
            <person name="Hacquard S."/>
        </authorList>
    </citation>
    <scope>NUCLEOTIDE SEQUENCE</scope>
    <source>
        <strain evidence="4">MPI-CAGE-CH-0235</strain>
    </source>
</reference>
<protein>
    <submittedName>
        <fullName evidence="4">Protein-tyrosine phosphatase-like protein</fullName>
    </submittedName>
</protein>
<dbReference type="PANTHER" id="PTHR46588">
    <property type="entry name" value="SERINE/THREONINE/TYROSINE-INTERACTING PROTEIN"/>
    <property type="match status" value="1"/>
</dbReference>
<sequence length="365" mass="40850">MAPRAAWNPLALDVAESCPPSAAINAIPAAEYERIPMAPVILLPYRVDDRVGPPPVLQPSLDQNLLNALQLTEQEVETITGNTPQVAGSSAVDWTYEQRRKAQRVLDFLHLGPVAAIRDTEYLQSAGITMIIIVRDFRMSSCRMLSVENAAQKLNIQVHYIDLGSQFELVREYPTAVRLINDHMLSIHRVRAREWSGDAASRRGRVLVACDSGNDRSCAIVTAYIMAMYGQDMFGALTYVAAQRFSLSLSEDYKRMLQTWEDLLKAQLNVSVANVAQKQEQQIKRRQWEEAQQHSIAATNAQSELAPPSRPRHKRSFEDTMDEDWGANNPGETRDADYERFTGRNDFAPFVDGGTVPGTHHQQSG</sequence>
<dbReference type="PROSITE" id="PS50056">
    <property type="entry name" value="TYR_PHOSPHATASE_2"/>
    <property type="match status" value="1"/>
</dbReference>
<dbReference type="GO" id="GO:1990444">
    <property type="term" value="F:F-box domain binding"/>
    <property type="evidence" value="ECO:0007669"/>
    <property type="project" value="TreeGrafter"/>
</dbReference>
<feature type="compositionally biased region" description="Basic and acidic residues" evidence="2">
    <location>
        <begin position="332"/>
        <end position="343"/>
    </location>
</feature>
<dbReference type="Gene3D" id="3.90.190.10">
    <property type="entry name" value="Protein tyrosine phosphatase superfamily"/>
    <property type="match status" value="1"/>
</dbReference>